<evidence type="ECO:0000313" key="1">
    <source>
        <dbReference type="EMBL" id="VCU41145.1"/>
    </source>
</evidence>
<name>A0A9X9LBQ8_BLUGR</name>
<dbReference type="EMBL" id="LR026987">
    <property type="protein sequence ID" value="VCU41145.1"/>
    <property type="molecule type" value="Genomic_DNA"/>
</dbReference>
<organism evidence="1 2">
    <name type="scientific">Blumeria graminis f. sp. tritici</name>
    <dbReference type="NCBI Taxonomy" id="62690"/>
    <lineage>
        <taxon>Eukaryota</taxon>
        <taxon>Fungi</taxon>
        <taxon>Dikarya</taxon>
        <taxon>Ascomycota</taxon>
        <taxon>Pezizomycotina</taxon>
        <taxon>Leotiomycetes</taxon>
        <taxon>Erysiphales</taxon>
        <taxon>Erysiphaceae</taxon>
        <taxon>Blumeria</taxon>
    </lineage>
</organism>
<reference evidence="1 2" key="1">
    <citation type="submission" date="2018-08" db="EMBL/GenBank/DDBJ databases">
        <authorList>
            <person name="Muller C M."/>
        </authorList>
    </citation>
    <scope>NUCLEOTIDE SEQUENCE [LARGE SCALE GENOMIC DNA]</scope>
</reference>
<accession>A0A9X9LBQ8</accession>
<sequence length="62" mass="7001">CEAATEHPFDHLQFFSNTISIVFLGSLAHNVRASNYHLFIEECMNISCHPFSRTSSIPYVIG</sequence>
<evidence type="ECO:0000313" key="2">
    <source>
        <dbReference type="Proteomes" id="UP000324639"/>
    </source>
</evidence>
<proteinExistence type="predicted"/>
<keyword evidence="2" id="KW-1185">Reference proteome</keyword>
<dbReference type="Proteomes" id="UP000324639">
    <property type="component" value="Chromosome Bgt_-04"/>
</dbReference>
<protein>
    <submittedName>
        <fullName evidence="1">Bgt-50749</fullName>
    </submittedName>
</protein>
<gene>
    <name evidence="1" type="ORF">BGT96224V316_LOCUS2389</name>
</gene>
<feature type="non-terminal residue" evidence="1">
    <location>
        <position position="1"/>
    </location>
</feature>
<dbReference type="AlphaFoldDB" id="A0A9X9LBQ8"/>